<dbReference type="EMBL" id="CP155571">
    <property type="protein sequence ID" value="XFO74959.1"/>
    <property type="molecule type" value="Genomic_DNA"/>
</dbReference>
<dbReference type="RefSeq" id="WP_093795478.1">
    <property type="nucleotide sequence ID" value="NZ_CP155571.1"/>
</dbReference>
<sequence length="143" mass="16252">MHILKTMADLRNLLQTSKIHPLLVRHLAWKLKRLQAAVAPDGDFNTFSLEAYGVFGILEAGDKDLAALDRTVSVETMRPDWMHCLHLSGDSYYVCYFLTVSGYMDQLYVANHLTSKSLRLRLAAEAVRTERSGEDDPAFYQPF</sequence>
<organism evidence="1 2">
    <name type="scientific">Sporomusa acidovorans (strain ATCC 49682 / DSM 3132 / Mol)</name>
    <dbReference type="NCBI Taxonomy" id="1123286"/>
    <lineage>
        <taxon>Bacteria</taxon>
        <taxon>Bacillati</taxon>
        <taxon>Bacillota</taxon>
        <taxon>Negativicutes</taxon>
        <taxon>Selenomonadales</taxon>
        <taxon>Sporomusaceae</taxon>
        <taxon>Sporomusa</taxon>
    </lineage>
</organism>
<dbReference type="Proteomes" id="UP000216052">
    <property type="component" value="Chromosome"/>
</dbReference>
<accession>A0ABZ3J980</accession>
<keyword evidence="2" id="KW-1185">Reference proteome</keyword>
<proteinExistence type="predicted"/>
<evidence type="ECO:0000313" key="1">
    <source>
        <dbReference type="EMBL" id="XFO74959.1"/>
    </source>
</evidence>
<name>A0ABZ3J980_SPOA4</name>
<reference evidence="1" key="1">
    <citation type="submission" date="2024-05" db="EMBL/GenBank/DDBJ databases">
        <title>Isolation and characterization of Sporomusa carbonis sp. nov., a carboxydotrophic hydrogenogen in the genus of Sporomusa isolated from a charcoal burning pile.</title>
        <authorList>
            <person name="Boeer T."/>
            <person name="Rosenbaum F."/>
            <person name="Eysell L."/>
            <person name="Mueller V."/>
            <person name="Daniel R."/>
            <person name="Poehlein A."/>
        </authorList>
    </citation>
    <scope>NUCLEOTIDE SEQUENCE [LARGE SCALE GENOMIC DNA]</scope>
    <source>
        <strain evidence="1">DSM 3132</strain>
    </source>
</reference>
<protein>
    <submittedName>
        <fullName evidence="1">Uncharacterized protein</fullName>
    </submittedName>
</protein>
<evidence type="ECO:0000313" key="2">
    <source>
        <dbReference type="Proteomes" id="UP000216052"/>
    </source>
</evidence>
<gene>
    <name evidence="1" type="ORF">SPACI_050700</name>
</gene>